<evidence type="ECO:0000313" key="2">
    <source>
        <dbReference type="EMBL" id="GMI40783.1"/>
    </source>
</evidence>
<evidence type="ECO:0000313" key="3">
    <source>
        <dbReference type="Proteomes" id="UP001165065"/>
    </source>
</evidence>
<gene>
    <name evidence="2" type="ORF">TrCOL_g10129</name>
</gene>
<dbReference type="AlphaFoldDB" id="A0A9W7L9Y5"/>
<comment type="caution">
    <text evidence="2">The sequence shown here is derived from an EMBL/GenBank/DDBJ whole genome shotgun (WGS) entry which is preliminary data.</text>
</comment>
<feature type="region of interest" description="Disordered" evidence="1">
    <location>
        <begin position="281"/>
        <end position="320"/>
    </location>
</feature>
<reference evidence="3" key="1">
    <citation type="journal article" date="2023" name="Commun. Biol.">
        <title>Genome analysis of Parmales, the sister group of diatoms, reveals the evolutionary specialization of diatoms from phago-mixotrophs to photoautotrophs.</title>
        <authorList>
            <person name="Ban H."/>
            <person name="Sato S."/>
            <person name="Yoshikawa S."/>
            <person name="Yamada K."/>
            <person name="Nakamura Y."/>
            <person name="Ichinomiya M."/>
            <person name="Sato N."/>
            <person name="Blanc-Mathieu R."/>
            <person name="Endo H."/>
            <person name="Kuwata A."/>
            <person name="Ogata H."/>
        </authorList>
    </citation>
    <scope>NUCLEOTIDE SEQUENCE [LARGE SCALE GENOMIC DNA]</scope>
</reference>
<evidence type="ECO:0000256" key="1">
    <source>
        <dbReference type="SAM" id="MobiDB-lite"/>
    </source>
</evidence>
<organism evidence="2 3">
    <name type="scientific">Triparma columacea</name>
    <dbReference type="NCBI Taxonomy" id="722753"/>
    <lineage>
        <taxon>Eukaryota</taxon>
        <taxon>Sar</taxon>
        <taxon>Stramenopiles</taxon>
        <taxon>Ochrophyta</taxon>
        <taxon>Bolidophyceae</taxon>
        <taxon>Parmales</taxon>
        <taxon>Triparmaceae</taxon>
        <taxon>Triparma</taxon>
    </lineage>
</organism>
<feature type="compositionally biased region" description="Basic residues" evidence="1">
    <location>
        <begin position="285"/>
        <end position="294"/>
    </location>
</feature>
<dbReference type="EMBL" id="BRYA01000135">
    <property type="protein sequence ID" value="GMI40783.1"/>
    <property type="molecule type" value="Genomic_DNA"/>
</dbReference>
<protein>
    <submittedName>
        <fullName evidence="2">Uncharacterized protein</fullName>
    </submittedName>
</protein>
<feature type="compositionally biased region" description="Pro residues" evidence="1">
    <location>
        <begin position="140"/>
        <end position="157"/>
    </location>
</feature>
<sequence length="1200" mass="128252">MINLMQVEVEGPAKEVYTQFAISTILRRSMGMDFFDLVDGSVPSCTLLSALTICRSFSTLVLSLSTSPSNSHLLKAACGALAALAVRCYHLHDQLTKGLQAGDPPPPPLVEALTVNPTLDFSNIVTFTITLILSADPPPASSPLPSSPSPSSPPTIPPSRISATLATLRNLPDILGTPLQGKKLSIEPVYLTKLYRQVSSPSCHQALISTCQQAVEVDMKGMLEMAERWASVVPLTEGILRYLCGISNKIMSCPSTLDNQILLPAVYAFFIAAFEIDDEDDSTQKTRRHQKRQEKRLSKGGSAYNPKKGGGVPRPEFSRGDATDAAVLTASLSIDMIARKLGTSSQTHPGGTAINAVTAAATTALPKLFNSIVSGCGSASSPEVGLFTAIVNALSTLTSSQHTETRSLVYEALEGLARSANEASGQSPSSAPFLSEVRTFLVHSTLGLAGSCSYPPEHFESYLNPYDYTLEIERNDVRELLRTTAMDEGTLRVFLETCKDTFDRGEEAPYHTFSALAKPMINTVNRSGGPQSDTAKLGLLTLIAMLEGASKILDDRLRLAVGMREGDTFTQENLGSDVHILRVTCLAVSSHGVYLHRLLRENPSLRQVISKAVKLAVNFAKETCTRVKEYPQDVVNPNVFMNDLTCVSGEFHSPGGEDHVGCLAINRLCIEPGGGGKGGGGNELVMLVAEICGEDVFRTHEFIYERENKGLKGTMICTSKSRRLLLEAICNLCLKSGDLRRLQFLVSTRTGLMSSVLSSPSVGPSNLMLLCEAILDIAEFERTVVMANLDGIMKLADVVLWGFEAYLTAPPDVLLEWARVRGAFARVVGRLGGMGRGEEEKVGEVVRRVIEKEAGTAKEFIRGGAGGEKGQLLFSSEVIGSEKLPAGAYFKIMGDGTIGNEALIAFFVSLGGSVLELLMTGLASPDLGRRFVQGGGGGQEGGGFDRPELDFEDPRNAIGEAYYAMGTKILSLCKREGRELGGDLLEVVSQCASLVVFDWLIGEGAGTGGIDYDDSFTLVILDFLPLALSFGSVIVRVGELFEQFLGSQAGVRVEGGLGSGGGGAGEVGIEVTIAALLHAASGRIPPWALEYIPPSFEGIYAGMGGGEGGGAGAGMIVSCTGVAGKIKWQGETGWRPMGGIFVYRLKNAAVEDLLKCVGNCCKTRNWKELKNGLKMACGRKKKGTNYKLKPSLRSFENNRL</sequence>
<keyword evidence="3" id="KW-1185">Reference proteome</keyword>
<feature type="region of interest" description="Disordered" evidence="1">
    <location>
        <begin position="140"/>
        <end position="159"/>
    </location>
</feature>
<proteinExistence type="predicted"/>
<dbReference type="OrthoDB" id="47738at2759"/>
<name>A0A9W7L9Y5_9STRA</name>
<dbReference type="Proteomes" id="UP001165065">
    <property type="component" value="Unassembled WGS sequence"/>
</dbReference>
<accession>A0A9W7L9Y5</accession>